<dbReference type="GeneID" id="5708799"/>
<dbReference type="GO" id="GO:0004751">
    <property type="term" value="F:ribose-5-phosphate isomerase activity"/>
    <property type="evidence" value="ECO:0007669"/>
    <property type="project" value="UniProtKB-UniRule"/>
</dbReference>
<feature type="binding site" evidence="4">
    <location>
        <begin position="84"/>
        <end position="87"/>
    </location>
    <ligand>
        <name>substrate</name>
    </ligand>
</feature>
<evidence type="ECO:0000256" key="2">
    <source>
        <dbReference type="ARBA" id="ARBA00008088"/>
    </source>
</evidence>
<sequence length="229" mass="24820">MDPKLAAAKAALKYVRSGYVIGVGSGSTALMFLSELAENIEGGGLTDVKLIATSTETEYEIVKLGLGELLRYPWQVDHVDVAIDGADEVDKDKNLVKGGGGALTREKIIDYWASEFIVIVDESKLVDKIPSKHPIPVEVVPYAWPLVKARLERDYGGSAELRYSSGKRGPVITDNGNYIIDYRPGSGIEPREGERVIKCIPGVVEVGLFNGLKVSRVIVGKQDGSVNEF</sequence>
<dbReference type="FunFam" id="3.30.70.260:FF:000018">
    <property type="entry name" value="Ribose-5-phosphate isomerase A"/>
    <property type="match status" value="1"/>
</dbReference>
<dbReference type="GO" id="GO:0009052">
    <property type="term" value="P:pentose-phosphate shunt, non-oxidative branch"/>
    <property type="evidence" value="ECO:0007669"/>
    <property type="project" value="UniProtKB-UniRule"/>
</dbReference>
<dbReference type="eggNOG" id="arCOG01122">
    <property type="taxonomic scope" value="Archaea"/>
</dbReference>
<organism evidence="5 6">
    <name type="scientific">Caldivirga maquilingensis (strain ATCC 700844 / DSM 13496 / JCM 10307 / IC-167)</name>
    <dbReference type="NCBI Taxonomy" id="397948"/>
    <lineage>
        <taxon>Archaea</taxon>
        <taxon>Thermoproteota</taxon>
        <taxon>Thermoprotei</taxon>
        <taxon>Thermoproteales</taxon>
        <taxon>Thermoproteaceae</taxon>
        <taxon>Caldivirga</taxon>
    </lineage>
</organism>
<dbReference type="InterPro" id="IPR020672">
    <property type="entry name" value="Ribose5P_isomerase_typA_subgr"/>
</dbReference>
<evidence type="ECO:0000256" key="4">
    <source>
        <dbReference type="HAMAP-Rule" id="MF_00170"/>
    </source>
</evidence>
<feature type="binding site" evidence="4">
    <location>
        <begin position="97"/>
        <end position="100"/>
    </location>
    <ligand>
        <name>substrate</name>
    </ligand>
</feature>
<evidence type="ECO:0000313" key="5">
    <source>
        <dbReference type="EMBL" id="ABW01578.1"/>
    </source>
</evidence>
<accession>A8MCS2</accession>
<dbReference type="EMBL" id="CP000852">
    <property type="protein sequence ID" value="ABW01578.1"/>
    <property type="molecule type" value="Genomic_DNA"/>
</dbReference>
<dbReference type="STRING" id="397948.Cmaq_0742"/>
<dbReference type="FunFam" id="3.40.50.1360:FF:000001">
    <property type="entry name" value="Ribose-5-phosphate isomerase A"/>
    <property type="match status" value="1"/>
</dbReference>
<dbReference type="PANTHER" id="PTHR11934:SF0">
    <property type="entry name" value="RIBOSE-5-PHOSPHATE ISOMERASE"/>
    <property type="match status" value="1"/>
</dbReference>
<comment type="subunit">
    <text evidence="4">Homodimer.</text>
</comment>
<dbReference type="SUPFAM" id="SSF75445">
    <property type="entry name" value="D-ribose-5-phosphate isomerase (RpiA), lid domain"/>
    <property type="match status" value="1"/>
</dbReference>
<gene>
    <name evidence="4" type="primary">rpiA</name>
    <name evidence="5" type="ordered locus">Cmaq_0742</name>
</gene>
<feature type="binding site" evidence="4">
    <location>
        <position position="124"/>
    </location>
    <ligand>
        <name>substrate</name>
    </ligand>
</feature>
<dbReference type="InterPro" id="IPR004788">
    <property type="entry name" value="Ribose5P_isomerase_type_A"/>
</dbReference>
<dbReference type="RefSeq" id="WP_012185798.1">
    <property type="nucleotide sequence ID" value="NC_009954.1"/>
</dbReference>
<protein>
    <recommendedName>
        <fullName evidence="4">Ribose-5-phosphate isomerase A</fullName>
        <ecNumber evidence="4">5.3.1.6</ecNumber>
    </recommendedName>
    <alternativeName>
        <fullName evidence="4">Phosphoriboisomerase A</fullName>
        <shortName evidence="4">PRI</shortName>
    </alternativeName>
</protein>
<feature type="active site" description="Proton acceptor" evidence="4">
    <location>
        <position position="106"/>
    </location>
</feature>
<keyword evidence="6" id="KW-1185">Reference proteome</keyword>
<dbReference type="SUPFAM" id="SSF100950">
    <property type="entry name" value="NagB/RpiA/CoA transferase-like"/>
    <property type="match status" value="1"/>
</dbReference>
<dbReference type="HOGENOM" id="CLU_056590_1_1_2"/>
<dbReference type="OrthoDB" id="19013at2157"/>
<dbReference type="Proteomes" id="UP000001137">
    <property type="component" value="Chromosome"/>
</dbReference>
<dbReference type="NCBIfam" id="NF001924">
    <property type="entry name" value="PRK00702.1"/>
    <property type="match status" value="1"/>
</dbReference>
<reference evidence="5 6" key="1">
    <citation type="submission" date="2007-10" db="EMBL/GenBank/DDBJ databases">
        <title>Complete sequence of Caldivirga maquilingensis IC-167.</title>
        <authorList>
            <consortium name="US DOE Joint Genome Institute"/>
            <person name="Copeland A."/>
            <person name="Lucas S."/>
            <person name="Lapidus A."/>
            <person name="Barry K."/>
            <person name="Glavina del Rio T."/>
            <person name="Dalin E."/>
            <person name="Tice H."/>
            <person name="Pitluck S."/>
            <person name="Saunders E."/>
            <person name="Brettin T."/>
            <person name="Bruce D."/>
            <person name="Detter J.C."/>
            <person name="Han C."/>
            <person name="Schmutz J."/>
            <person name="Larimer F."/>
            <person name="Land M."/>
            <person name="Hauser L."/>
            <person name="Kyrpides N."/>
            <person name="Ivanova N."/>
            <person name="Biddle J.F."/>
            <person name="Zhang Z."/>
            <person name="Fitz-Gibbon S.T."/>
            <person name="Lowe T.M."/>
            <person name="Saltikov C."/>
            <person name="House C.H."/>
            <person name="Richardson P."/>
        </authorList>
    </citation>
    <scope>NUCLEOTIDE SEQUENCE [LARGE SCALE GENOMIC DNA]</scope>
    <source>
        <strain evidence="6">ATCC 700844 / DSM 13496 / JCM 10307 / IC-167</strain>
    </source>
</reference>
<dbReference type="InterPro" id="IPR037171">
    <property type="entry name" value="NagB/RpiA_transferase-like"/>
</dbReference>
<dbReference type="Pfam" id="PF06026">
    <property type="entry name" value="Rib_5-P_isom_A"/>
    <property type="match status" value="1"/>
</dbReference>
<dbReference type="GO" id="GO:0005829">
    <property type="term" value="C:cytosol"/>
    <property type="evidence" value="ECO:0007669"/>
    <property type="project" value="TreeGrafter"/>
</dbReference>
<dbReference type="GO" id="GO:0006014">
    <property type="term" value="P:D-ribose metabolic process"/>
    <property type="evidence" value="ECO:0007669"/>
    <property type="project" value="TreeGrafter"/>
</dbReference>
<dbReference type="AlphaFoldDB" id="A8MCS2"/>
<dbReference type="PANTHER" id="PTHR11934">
    <property type="entry name" value="RIBOSE-5-PHOSPHATE ISOMERASE"/>
    <property type="match status" value="1"/>
</dbReference>
<dbReference type="KEGG" id="cma:Cmaq_0742"/>
<comment type="catalytic activity">
    <reaction evidence="1 4">
        <text>aldehydo-D-ribose 5-phosphate = D-ribulose 5-phosphate</text>
        <dbReference type="Rhea" id="RHEA:14657"/>
        <dbReference type="ChEBI" id="CHEBI:58121"/>
        <dbReference type="ChEBI" id="CHEBI:58273"/>
        <dbReference type="EC" id="5.3.1.6"/>
    </reaction>
</comment>
<proteinExistence type="inferred from homology"/>
<evidence type="ECO:0000256" key="3">
    <source>
        <dbReference type="ARBA" id="ARBA00023235"/>
    </source>
</evidence>
<evidence type="ECO:0000256" key="1">
    <source>
        <dbReference type="ARBA" id="ARBA00001713"/>
    </source>
</evidence>
<dbReference type="HAMAP" id="MF_00170">
    <property type="entry name" value="Rib_5P_isom_A"/>
    <property type="match status" value="1"/>
</dbReference>
<feature type="binding site" evidence="4">
    <location>
        <begin position="25"/>
        <end position="28"/>
    </location>
    <ligand>
        <name>substrate</name>
    </ligand>
</feature>
<evidence type="ECO:0000313" key="6">
    <source>
        <dbReference type="Proteomes" id="UP000001137"/>
    </source>
</evidence>
<keyword evidence="3 4" id="KW-0413">Isomerase</keyword>
<dbReference type="EC" id="5.3.1.6" evidence="4"/>
<dbReference type="Gene3D" id="3.40.50.1360">
    <property type="match status" value="1"/>
</dbReference>
<name>A8MCS2_CALMQ</name>
<comment type="function">
    <text evidence="4">Catalyzes the reversible conversion of ribose-5-phosphate to ribulose 5-phosphate.</text>
</comment>
<dbReference type="NCBIfam" id="TIGR00021">
    <property type="entry name" value="rpiA"/>
    <property type="match status" value="1"/>
</dbReference>
<comment type="pathway">
    <text evidence="4">Carbohydrate degradation; pentose phosphate pathway; D-ribose 5-phosphate from D-ribulose 5-phosphate (non-oxidative stage): step 1/1.</text>
</comment>
<dbReference type="UniPathway" id="UPA00115">
    <property type="reaction ID" value="UER00412"/>
</dbReference>
<dbReference type="Gene3D" id="3.30.70.260">
    <property type="match status" value="1"/>
</dbReference>
<dbReference type="CDD" id="cd01398">
    <property type="entry name" value="RPI_A"/>
    <property type="match status" value="1"/>
</dbReference>
<comment type="similarity">
    <text evidence="2 4">Belongs to the ribose 5-phosphate isomerase family.</text>
</comment>